<keyword evidence="3" id="KW-1185">Reference proteome</keyword>
<sequence>MGGLQMTSPGPKRDVEKTLEPKTASKEAKFGSGNIGFAAKAAANGILDQKHSKEPANVRELLQVLSRGRASPPPAEDDYTRYRHAVAGAPDETTVAYLTSEMLSEHQANEAVGYQRVFGQEFTACPRDLPFNKGPSTSCPGLVEGLKLQEFRLLPVNETLGGTAIVFKDFESSVTLPHFLGEFRGPREDLKAAFTQIAVNGAHLIHGRNQALRQLGSSDSNDKGHAVIFLFCQQRQDLNTYAHFATGENGKVDYHTYLLTRNYPTQSWQLFKQGRRHLRNLQDLAKTNSYALRDHLVKVWNKNHPIVVSTPTPPPPPPPPAARDLAAAPGTRIFFPLNLSLLGAHANANQAQASGGSAQRPPRGCLAGAPSRGGRACWAAAEVYRHR</sequence>
<evidence type="ECO:0000313" key="3">
    <source>
        <dbReference type="Proteomes" id="UP001175000"/>
    </source>
</evidence>
<evidence type="ECO:0000256" key="1">
    <source>
        <dbReference type="SAM" id="MobiDB-lite"/>
    </source>
</evidence>
<name>A0AA39XGD9_9PEZI</name>
<dbReference type="EMBL" id="JAULSU010000001">
    <property type="protein sequence ID" value="KAK0633190.1"/>
    <property type="molecule type" value="Genomic_DNA"/>
</dbReference>
<proteinExistence type="predicted"/>
<feature type="region of interest" description="Disordered" evidence="1">
    <location>
        <begin position="1"/>
        <end position="29"/>
    </location>
</feature>
<gene>
    <name evidence="2" type="ORF">B0T14DRAFT_57046</name>
</gene>
<feature type="compositionally biased region" description="Basic and acidic residues" evidence="1">
    <location>
        <begin position="11"/>
        <end position="29"/>
    </location>
</feature>
<dbReference type="Proteomes" id="UP001175000">
    <property type="component" value="Unassembled WGS sequence"/>
</dbReference>
<accession>A0AA39XGD9</accession>
<evidence type="ECO:0000313" key="2">
    <source>
        <dbReference type="EMBL" id="KAK0633190.1"/>
    </source>
</evidence>
<protein>
    <submittedName>
        <fullName evidence="2">Uncharacterized protein</fullName>
    </submittedName>
</protein>
<comment type="caution">
    <text evidence="2">The sequence shown here is derived from an EMBL/GenBank/DDBJ whole genome shotgun (WGS) entry which is preliminary data.</text>
</comment>
<reference evidence="2" key="1">
    <citation type="submission" date="2023-06" db="EMBL/GenBank/DDBJ databases">
        <title>Genome-scale phylogeny and comparative genomics of the fungal order Sordariales.</title>
        <authorList>
            <consortium name="Lawrence Berkeley National Laboratory"/>
            <person name="Hensen N."/>
            <person name="Bonometti L."/>
            <person name="Westerberg I."/>
            <person name="Brannstrom I.O."/>
            <person name="Guillou S."/>
            <person name="Cros-Aarteil S."/>
            <person name="Calhoun S."/>
            <person name="Haridas S."/>
            <person name="Kuo A."/>
            <person name="Mondo S."/>
            <person name="Pangilinan J."/>
            <person name="Riley R."/>
            <person name="Labutti K."/>
            <person name="Andreopoulos B."/>
            <person name="Lipzen A."/>
            <person name="Chen C."/>
            <person name="Yanf M."/>
            <person name="Daum C."/>
            <person name="Ng V."/>
            <person name="Clum A."/>
            <person name="Steindorff A."/>
            <person name="Ohm R."/>
            <person name="Martin F."/>
            <person name="Silar P."/>
            <person name="Natvig D."/>
            <person name="Lalanne C."/>
            <person name="Gautier V."/>
            <person name="Ament-Velasquez S.L."/>
            <person name="Kruys A."/>
            <person name="Hutchinson M.I."/>
            <person name="Powell A.J."/>
            <person name="Barry K."/>
            <person name="Miller A.N."/>
            <person name="Grigoriev I.V."/>
            <person name="Debuchy R."/>
            <person name="Gladieux P."/>
            <person name="Thoren M.H."/>
            <person name="Johannesson H."/>
        </authorList>
    </citation>
    <scope>NUCLEOTIDE SEQUENCE</scope>
    <source>
        <strain evidence="2">CBS 606.72</strain>
    </source>
</reference>
<dbReference type="AlphaFoldDB" id="A0AA39XGD9"/>
<organism evidence="2 3">
    <name type="scientific">Immersiella caudata</name>
    <dbReference type="NCBI Taxonomy" id="314043"/>
    <lineage>
        <taxon>Eukaryota</taxon>
        <taxon>Fungi</taxon>
        <taxon>Dikarya</taxon>
        <taxon>Ascomycota</taxon>
        <taxon>Pezizomycotina</taxon>
        <taxon>Sordariomycetes</taxon>
        <taxon>Sordariomycetidae</taxon>
        <taxon>Sordariales</taxon>
        <taxon>Lasiosphaeriaceae</taxon>
        <taxon>Immersiella</taxon>
    </lineage>
</organism>